<dbReference type="InterPro" id="IPR023883">
    <property type="entry name" value="CHP03980_redox-disulphide"/>
</dbReference>
<dbReference type="OrthoDB" id="5397989at2"/>
<protein>
    <recommendedName>
        <fullName evidence="1">DUF1858 domain-containing protein</fullName>
    </recommendedName>
</protein>
<feature type="domain" description="DUF1858" evidence="1">
    <location>
        <begin position="7"/>
        <end position="56"/>
    </location>
</feature>
<evidence type="ECO:0000313" key="2">
    <source>
        <dbReference type="EMBL" id="PTE20567.1"/>
    </source>
</evidence>
<organism evidence="2 3">
    <name type="scientific">Cereibacter changlensis JA139</name>
    <dbReference type="NCBI Taxonomy" id="1188249"/>
    <lineage>
        <taxon>Bacteria</taxon>
        <taxon>Pseudomonadati</taxon>
        <taxon>Pseudomonadota</taxon>
        <taxon>Alphaproteobacteria</taxon>
        <taxon>Rhodobacterales</taxon>
        <taxon>Paracoccaceae</taxon>
        <taxon>Cereibacter</taxon>
    </lineage>
</organism>
<dbReference type="Pfam" id="PF08984">
    <property type="entry name" value="DUF1858"/>
    <property type="match status" value="1"/>
</dbReference>
<dbReference type="RefSeq" id="WP_107665040.1">
    <property type="nucleotide sequence ID" value="NZ_PZKG01000097.1"/>
</dbReference>
<keyword evidence="3" id="KW-1185">Reference proteome</keyword>
<gene>
    <name evidence="2" type="ORF">C5F48_16850</name>
</gene>
<dbReference type="NCBIfam" id="TIGR03980">
    <property type="entry name" value="prismane_assoc"/>
    <property type="match status" value="1"/>
</dbReference>
<reference evidence="2 3" key="1">
    <citation type="submission" date="2018-03" db="EMBL/GenBank/DDBJ databases">
        <title>Cereibacter changlensis.</title>
        <authorList>
            <person name="Meyer T.E."/>
            <person name="Miller S."/>
            <person name="Lodha T."/>
            <person name="Gandham S."/>
            <person name="Chintalapati S."/>
            <person name="Chintalapati V.R."/>
        </authorList>
    </citation>
    <scope>NUCLEOTIDE SEQUENCE [LARGE SCALE GENOMIC DNA]</scope>
    <source>
        <strain evidence="2 3">JA139</strain>
    </source>
</reference>
<accession>A0A2T4JRY6</accession>
<evidence type="ECO:0000313" key="3">
    <source>
        <dbReference type="Proteomes" id="UP000241010"/>
    </source>
</evidence>
<dbReference type="Proteomes" id="UP000241010">
    <property type="component" value="Unassembled WGS sequence"/>
</dbReference>
<dbReference type="InterPro" id="IPR015077">
    <property type="entry name" value="DUF1858"/>
</dbReference>
<evidence type="ECO:0000259" key="1">
    <source>
        <dbReference type="Pfam" id="PF08984"/>
    </source>
</evidence>
<name>A0A2T4JRY6_9RHOB</name>
<sequence length="70" mass="8117">MTMTLEDPDLTLNELFRRWPPTAQLFLDRRMHCFACPISPFHTVADACLEYKTDETEFRRALRAAAAQAD</sequence>
<dbReference type="SUPFAM" id="SSF140683">
    <property type="entry name" value="SP0561-like"/>
    <property type="match status" value="1"/>
</dbReference>
<proteinExistence type="predicted"/>
<dbReference type="InterPro" id="IPR038062">
    <property type="entry name" value="ScdA-like_N_sf"/>
</dbReference>
<dbReference type="AlphaFoldDB" id="A0A2T4JRY6"/>
<dbReference type="EMBL" id="PZKG01000097">
    <property type="protein sequence ID" value="PTE20567.1"/>
    <property type="molecule type" value="Genomic_DNA"/>
</dbReference>
<comment type="caution">
    <text evidence="2">The sequence shown here is derived from an EMBL/GenBank/DDBJ whole genome shotgun (WGS) entry which is preliminary data.</text>
</comment>
<dbReference type="Gene3D" id="1.10.3910.10">
    <property type="entry name" value="SP0561-like"/>
    <property type="match status" value="1"/>
</dbReference>